<proteinExistence type="predicted"/>
<dbReference type="Pfam" id="PF00361">
    <property type="entry name" value="Proton_antipo_M"/>
    <property type="match status" value="1"/>
</dbReference>
<evidence type="ECO:0000256" key="2">
    <source>
        <dbReference type="ARBA" id="ARBA00022692"/>
    </source>
</evidence>
<feature type="transmembrane region" description="Helical" evidence="5">
    <location>
        <begin position="173"/>
        <end position="191"/>
    </location>
</feature>
<keyword evidence="2 5" id="KW-0812">Transmembrane</keyword>
<gene>
    <name evidence="7" type="ORF">LCGC14_3091690</name>
</gene>
<name>A0A0F8WZ40_9ZZZZ</name>
<comment type="caution">
    <text evidence="7">The sequence shown here is derived from an EMBL/GenBank/DDBJ whole genome shotgun (WGS) entry which is preliminary data.</text>
</comment>
<feature type="transmembrane region" description="Helical" evidence="5">
    <location>
        <begin position="47"/>
        <end position="72"/>
    </location>
</feature>
<feature type="non-terminal residue" evidence="7">
    <location>
        <position position="1"/>
    </location>
</feature>
<feature type="transmembrane region" description="Helical" evidence="5">
    <location>
        <begin position="212"/>
        <end position="235"/>
    </location>
</feature>
<dbReference type="GO" id="GO:0016020">
    <property type="term" value="C:membrane"/>
    <property type="evidence" value="ECO:0007669"/>
    <property type="project" value="UniProtKB-SubCell"/>
</dbReference>
<evidence type="ECO:0000256" key="4">
    <source>
        <dbReference type="ARBA" id="ARBA00023136"/>
    </source>
</evidence>
<dbReference type="InterPro" id="IPR001750">
    <property type="entry name" value="ND/Mrp_TM"/>
</dbReference>
<reference evidence="7" key="1">
    <citation type="journal article" date="2015" name="Nature">
        <title>Complex archaea that bridge the gap between prokaryotes and eukaryotes.</title>
        <authorList>
            <person name="Spang A."/>
            <person name="Saw J.H."/>
            <person name="Jorgensen S.L."/>
            <person name="Zaremba-Niedzwiedzka K."/>
            <person name="Martijn J."/>
            <person name="Lind A.E."/>
            <person name="van Eijk R."/>
            <person name="Schleper C."/>
            <person name="Guy L."/>
            <person name="Ettema T.J."/>
        </authorList>
    </citation>
    <scope>NUCLEOTIDE SEQUENCE</scope>
</reference>
<organism evidence="7">
    <name type="scientific">marine sediment metagenome</name>
    <dbReference type="NCBI Taxonomy" id="412755"/>
    <lineage>
        <taxon>unclassified sequences</taxon>
        <taxon>metagenomes</taxon>
        <taxon>ecological metagenomes</taxon>
    </lineage>
</organism>
<feature type="transmembrane region" description="Helical" evidence="5">
    <location>
        <begin position="247"/>
        <end position="267"/>
    </location>
</feature>
<keyword evidence="3 5" id="KW-1133">Transmembrane helix</keyword>
<comment type="subcellular location">
    <subcellularLocation>
        <location evidence="1">Membrane</location>
        <topology evidence="1">Multi-pass membrane protein</topology>
    </subcellularLocation>
</comment>
<sequence>IKYLLLGAFSSAFLLYGISIVYGLTGTTNIRGIAEYIVAEGLSSSPALTVSIVFFSVAFCFKIAAVPFHMWAPDVYEGAPTSVTAFMSVGPKAAGFAAIGRVFLIMFGSVQVDWSLVLVPVAVLTIGFGNIVALSQTNIKRMLAYSSIAHAGYALIGVIAGGPEGVASMMNYMLIYSFMNIGAFAIIILLRREGYTGNDINDYKGLAKSHPLCAALMLIFMFSLTGIPPTAGFIGKVYLFMAAVDAGYTWLVIVAVVFSAVSAFFYLRIVMFMYMSEASEGEAVDELNTAPGINVALAISAIGVLAIGVLPAKIIDLARLAAAGFLG</sequence>
<dbReference type="EMBL" id="LAZR01066349">
    <property type="protein sequence ID" value="KKK53745.1"/>
    <property type="molecule type" value="Genomic_DNA"/>
</dbReference>
<dbReference type="NCBIfam" id="TIGR01770">
    <property type="entry name" value="NDH_I_N"/>
    <property type="match status" value="1"/>
</dbReference>
<accession>A0A0F8WZ40</accession>
<keyword evidence="4 5" id="KW-0472">Membrane</keyword>
<dbReference type="InterPro" id="IPR010096">
    <property type="entry name" value="NADH-Q_OxRdtase_suN/2"/>
</dbReference>
<dbReference type="AlphaFoldDB" id="A0A0F8WZ40"/>
<feature type="transmembrane region" description="Helical" evidence="5">
    <location>
        <begin position="93"/>
        <end position="110"/>
    </location>
</feature>
<evidence type="ECO:0000256" key="5">
    <source>
        <dbReference type="SAM" id="Phobius"/>
    </source>
</evidence>
<feature type="transmembrane region" description="Helical" evidence="5">
    <location>
        <begin position="142"/>
        <end position="161"/>
    </location>
</feature>
<dbReference type="PANTHER" id="PTHR22773">
    <property type="entry name" value="NADH DEHYDROGENASE"/>
    <property type="match status" value="1"/>
</dbReference>
<feature type="transmembrane region" description="Helical" evidence="5">
    <location>
        <begin position="116"/>
        <end position="135"/>
    </location>
</feature>
<evidence type="ECO:0000256" key="3">
    <source>
        <dbReference type="ARBA" id="ARBA00022989"/>
    </source>
</evidence>
<protein>
    <recommendedName>
        <fullName evidence="6">NADH:quinone oxidoreductase/Mrp antiporter transmembrane domain-containing protein</fullName>
    </recommendedName>
</protein>
<dbReference type="GO" id="GO:0042773">
    <property type="term" value="P:ATP synthesis coupled electron transport"/>
    <property type="evidence" value="ECO:0007669"/>
    <property type="project" value="InterPro"/>
</dbReference>
<dbReference type="GO" id="GO:0008137">
    <property type="term" value="F:NADH dehydrogenase (ubiquinone) activity"/>
    <property type="evidence" value="ECO:0007669"/>
    <property type="project" value="InterPro"/>
</dbReference>
<feature type="domain" description="NADH:quinone oxidoreductase/Mrp antiporter transmembrane" evidence="6">
    <location>
        <begin position="1"/>
        <end position="259"/>
    </location>
</feature>
<evidence type="ECO:0000313" key="7">
    <source>
        <dbReference type="EMBL" id="KKK53745.1"/>
    </source>
</evidence>
<evidence type="ECO:0000256" key="1">
    <source>
        <dbReference type="ARBA" id="ARBA00004141"/>
    </source>
</evidence>
<evidence type="ECO:0000259" key="6">
    <source>
        <dbReference type="Pfam" id="PF00361"/>
    </source>
</evidence>